<evidence type="ECO:0000256" key="4">
    <source>
        <dbReference type="ARBA" id="ARBA00023163"/>
    </source>
</evidence>
<evidence type="ECO:0000313" key="6">
    <source>
        <dbReference type="EMBL" id="KAG0486819.1"/>
    </source>
</evidence>
<keyword evidence="4" id="KW-0804">Transcription</keyword>
<comment type="subcellular location">
    <subcellularLocation>
        <location evidence="1">Nucleus</location>
    </subcellularLocation>
</comment>
<dbReference type="CDD" id="cd10017">
    <property type="entry name" value="B3_DNA"/>
    <property type="match status" value="1"/>
</dbReference>
<keyword evidence="3" id="KW-0238">DNA-binding</keyword>
<dbReference type="OrthoDB" id="757982at2759"/>
<evidence type="ECO:0000256" key="3">
    <source>
        <dbReference type="ARBA" id="ARBA00023125"/>
    </source>
</evidence>
<name>A0A835V475_VANPL</name>
<dbReference type="InterPro" id="IPR015300">
    <property type="entry name" value="DNA-bd_pseudobarrel_sf"/>
</dbReference>
<gene>
    <name evidence="6" type="ORF">HPP92_008914</name>
</gene>
<accession>A0A835V475</accession>
<keyword evidence="5" id="KW-0539">Nucleus</keyword>
<proteinExistence type="predicted"/>
<evidence type="ECO:0000256" key="1">
    <source>
        <dbReference type="ARBA" id="ARBA00004123"/>
    </source>
</evidence>
<dbReference type="SUPFAM" id="SSF101936">
    <property type="entry name" value="DNA-binding pseudobarrel domain"/>
    <property type="match status" value="1"/>
</dbReference>
<organism evidence="6 7">
    <name type="scientific">Vanilla planifolia</name>
    <name type="common">Vanilla</name>
    <dbReference type="NCBI Taxonomy" id="51239"/>
    <lineage>
        <taxon>Eukaryota</taxon>
        <taxon>Viridiplantae</taxon>
        <taxon>Streptophyta</taxon>
        <taxon>Embryophyta</taxon>
        <taxon>Tracheophyta</taxon>
        <taxon>Spermatophyta</taxon>
        <taxon>Magnoliopsida</taxon>
        <taxon>Liliopsida</taxon>
        <taxon>Asparagales</taxon>
        <taxon>Orchidaceae</taxon>
        <taxon>Vanilloideae</taxon>
        <taxon>Vanilleae</taxon>
        <taxon>Vanilla</taxon>
    </lineage>
</organism>
<evidence type="ECO:0008006" key="8">
    <source>
        <dbReference type="Google" id="ProtNLM"/>
    </source>
</evidence>
<keyword evidence="2" id="KW-0805">Transcription regulation</keyword>
<dbReference type="Gene3D" id="2.40.330.10">
    <property type="entry name" value="DNA-binding pseudobarrel domain"/>
    <property type="match status" value="1"/>
</dbReference>
<comment type="caution">
    <text evidence="6">The sequence shown here is derived from an EMBL/GenBank/DDBJ whole genome shotgun (WGS) entry which is preliminary data.</text>
</comment>
<evidence type="ECO:0000313" key="7">
    <source>
        <dbReference type="Proteomes" id="UP000639772"/>
    </source>
</evidence>
<evidence type="ECO:0000256" key="2">
    <source>
        <dbReference type="ARBA" id="ARBA00023015"/>
    </source>
</evidence>
<dbReference type="GO" id="GO:0005634">
    <property type="term" value="C:nucleus"/>
    <property type="evidence" value="ECO:0007669"/>
    <property type="project" value="UniProtKB-SubCell"/>
</dbReference>
<sequence>MSGSFGNSIGKKGRNKPIYEYGRENMEKQIQSPMKAILAVIGRNEAMKKSFPAAEEFMARFTEEDDEAITNSKAVMGTTHQQNLLQPSVVHWRNKGYNNSKVHLSCEPGKKMTNIKFASFGIPKARYDGLRFRLQRTETVMFWPNNKSRMYILENTGEFVRSHDLHLGDFIMLFKDDEKDRYVILRKKAANGGQPEQDILIYLHWLMAPDLAFGMNCAFSADLSMSFPEEKLGNASAMDSTPS</sequence>
<dbReference type="InterPro" id="IPR003340">
    <property type="entry name" value="B3_DNA-bd"/>
</dbReference>
<dbReference type="EMBL" id="JADCNM010000004">
    <property type="protein sequence ID" value="KAG0486819.1"/>
    <property type="molecule type" value="Genomic_DNA"/>
</dbReference>
<dbReference type="AlphaFoldDB" id="A0A835V475"/>
<evidence type="ECO:0000256" key="5">
    <source>
        <dbReference type="ARBA" id="ARBA00023242"/>
    </source>
</evidence>
<protein>
    <recommendedName>
        <fullName evidence="8">TF-B3 domain-containing protein</fullName>
    </recommendedName>
</protein>
<dbReference type="Proteomes" id="UP000639772">
    <property type="component" value="Unassembled WGS sequence"/>
</dbReference>
<dbReference type="GO" id="GO:0003677">
    <property type="term" value="F:DNA binding"/>
    <property type="evidence" value="ECO:0007669"/>
    <property type="project" value="UniProtKB-KW"/>
</dbReference>
<reference evidence="6 7" key="1">
    <citation type="journal article" date="2020" name="Nat. Food">
        <title>A phased Vanilla planifolia genome enables genetic improvement of flavour and production.</title>
        <authorList>
            <person name="Hasing T."/>
            <person name="Tang H."/>
            <person name="Brym M."/>
            <person name="Khazi F."/>
            <person name="Huang T."/>
            <person name="Chambers A.H."/>
        </authorList>
    </citation>
    <scope>NUCLEOTIDE SEQUENCE [LARGE SCALE GENOMIC DNA]</scope>
    <source>
        <tissue evidence="6">Leaf</tissue>
    </source>
</reference>